<evidence type="ECO:0000256" key="7">
    <source>
        <dbReference type="ARBA" id="ARBA00022989"/>
    </source>
</evidence>
<dbReference type="GO" id="GO:0015820">
    <property type="term" value="P:L-leucine transport"/>
    <property type="evidence" value="ECO:0007669"/>
    <property type="project" value="TreeGrafter"/>
</dbReference>
<comment type="caution">
    <text evidence="9">Lacks conserved residue(s) required for the propagation of feature annotation.</text>
</comment>
<dbReference type="GO" id="GO:0005304">
    <property type="term" value="F:L-valine transmembrane transporter activity"/>
    <property type="evidence" value="ECO:0007669"/>
    <property type="project" value="TreeGrafter"/>
</dbReference>
<comment type="similarity">
    <text evidence="2 9">Belongs to the branched chain amino acid transporter family.</text>
</comment>
<evidence type="ECO:0000256" key="2">
    <source>
        <dbReference type="ARBA" id="ARBA00008540"/>
    </source>
</evidence>
<dbReference type="Proteomes" id="UP000264294">
    <property type="component" value="Unassembled WGS sequence"/>
</dbReference>
<dbReference type="EMBL" id="JMQC01000008">
    <property type="protein sequence ID" value="KFN03496.1"/>
    <property type="molecule type" value="Genomic_DNA"/>
</dbReference>
<evidence type="ECO:0000256" key="1">
    <source>
        <dbReference type="ARBA" id="ARBA00004651"/>
    </source>
</evidence>
<dbReference type="GO" id="GO:0015188">
    <property type="term" value="F:L-isoleucine transmembrane transporter activity"/>
    <property type="evidence" value="ECO:0007669"/>
    <property type="project" value="TreeGrafter"/>
</dbReference>
<keyword evidence="13" id="KW-1185">Reference proteome</keyword>
<dbReference type="PANTHER" id="PTHR30588">
    <property type="entry name" value="BRANCHED-CHAIN AMINO ACID TRANSPORT SYSTEM 2 CARRIER PROTEIN"/>
    <property type="match status" value="1"/>
</dbReference>
<feature type="transmembrane region" description="Helical" evidence="9">
    <location>
        <begin position="229"/>
        <end position="251"/>
    </location>
</feature>
<dbReference type="Pfam" id="PF05525">
    <property type="entry name" value="Branch_AA_trans"/>
    <property type="match status" value="1"/>
</dbReference>
<dbReference type="RefSeq" id="WP_042980207.1">
    <property type="nucleotide sequence ID" value="NZ_JMQC01000008.1"/>
</dbReference>
<dbReference type="eggNOG" id="COG1114">
    <property type="taxonomic scope" value="Bacteria"/>
</dbReference>
<evidence type="ECO:0000313" key="11">
    <source>
        <dbReference type="EMBL" id="RFT66165.1"/>
    </source>
</evidence>
<comment type="subcellular location">
    <subcellularLocation>
        <location evidence="1 9">Cell membrane</location>
        <topology evidence="1 9">Multi-pass membrane protein</topology>
    </subcellularLocation>
</comment>
<keyword evidence="7 9" id="KW-1133">Transmembrane helix</keyword>
<name>A0A090ZGX5_9BACI</name>
<evidence type="ECO:0000256" key="9">
    <source>
        <dbReference type="RuleBase" id="RU362122"/>
    </source>
</evidence>
<dbReference type="InterPro" id="IPR004685">
    <property type="entry name" value="Brnchd-chn_aa_trnsp_Livcs"/>
</dbReference>
<dbReference type="GO" id="GO:0015818">
    <property type="term" value="P:isoleucine transport"/>
    <property type="evidence" value="ECO:0007669"/>
    <property type="project" value="TreeGrafter"/>
</dbReference>
<protein>
    <recommendedName>
        <fullName evidence="9">Branched-chain amino acid transport system carrier protein</fullName>
    </recommendedName>
</protein>
<comment type="function">
    <text evidence="9">Component of the transport system for branched-chain amino acids.</text>
</comment>
<keyword evidence="8 9" id="KW-0472">Membrane</keyword>
<feature type="transmembrane region" description="Helical" evidence="9">
    <location>
        <begin position="341"/>
        <end position="361"/>
    </location>
</feature>
<dbReference type="PANTHER" id="PTHR30588:SF8">
    <property type="entry name" value="BRANCHED-CHAIN AMINO ACID PERMEASE BRAB"/>
    <property type="match status" value="1"/>
</dbReference>
<feature type="transmembrane region" description="Helical" evidence="9">
    <location>
        <begin position="118"/>
        <end position="141"/>
    </location>
</feature>
<evidence type="ECO:0000256" key="5">
    <source>
        <dbReference type="ARBA" id="ARBA00022692"/>
    </source>
</evidence>
<proteinExistence type="inferred from homology"/>
<dbReference type="GO" id="GO:0005886">
    <property type="term" value="C:plasma membrane"/>
    <property type="evidence" value="ECO:0007669"/>
    <property type="project" value="UniProtKB-SubCell"/>
</dbReference>
<evidence type="ECO:0000256" key="8">
    <source>
        <dbReference type="ARBA" id="ARBA00023136"/>
    </source>
</evidence>
<feature type="transmembrane region" description="Helical" evidence="9">
    <location>
        <begin position="195"/>
        <end position="217"/>
    </location>
</feature>
<keyword evidence="3 9" id="KW-0813">Transport</keyword>
<dbReference type="Proteomes" id="UP000029389">
    <property type="component" value="Unassembled WGS sequence"/>
</dbReference>
<feature type="transmembrane region" description="Helical" evidence="9">
    <location>
        <begin position="368"/>
        <end position="386"/>
    </location>
</feature>
<evidence type="ECO:0000256" key="6">
    <source>
        <dbReference type="ARBA" id="ARBA00022970"/>
    </source>
</evidence>
<keyword evidence="4" id="KW-1003">Cell membrane</keyword>
<sequence length="441" mass="46639">MKSSLKFSEMFAISLMLFALFFGAGNMIFPPALGQGAGTDVWIALFGFIVTGVGLPLLGVIVIALKGDINELAGRVHPLFALIFIVVIYLCLGVFVSVPRTGTVAYEMSIAPLLPNAVAGQAYPLVIFTFIFFAVTFYLALNPSKLVGRIGKVLTPILLAVIAIIVIKALITPMGEFGAPTEAYSDPLFKGFIDGYLTLDGLAALVFGNVVINALKVKGITNKKSIAKVTIFAGFIAALGLLLVYLALAYLGASSVSLGMGENGGVILTNVVHHLFGSYGTLLLGIAIAAACLTTSVGIIAACGEYFSSLLPKLSYQKVVFIFCVLAFMVANLGLTQLNALALPILISIYPIGIVLIVLSLIENYIRLPLAMYVGGIIGAFVVSFFDGLHNANIQIATLAPILEKIPLYSVGIGWLIPCMIGMVIGYVVSVFQKQEVAVEK</sequence>
<feature type="transmembrane region" description="Helical" evidence="9">
    <location>
        <begin position="44"/>
        <end position="65"/>
    </location>
</feature>
<feature type="transmembrane region" description="Helical" evidence="9">
    <location>
        <begin position="153"/>
        <end position="175"/>
    </location>
</feature>
<feature type="transmembrane region" description="Helical" evidence="9">
    <location>
        <begin position="282"/>
        <end position="307"/>
    </location>
</feature>
<comment type="caution">
    <text evidence="10">The sequence shown here is derived from an EMBL/GenBank/DDBJ whole genome shotgun (WGS) entry which is preliminary data.</text>
</comment>
<dbReference type="STRING" id="1405.B7492_24210"/>
<organism evidence="10 12">
    <name type="scientific">Bacillus clarus</name>
    <dbReference type="NCBI Taxonomy" id="2338372"/>
    <lineage>
        <taxon>Bacteria</taxon>
        <taxon>Bacillati</taxon>
        <taxon>Bacillota</taxon>
        <taxon>Bacilli</taxon>
        <taxon>Bacillales</taxon>
        <taxon>Bacillaceae</taxon>
        <taxon>Bacillus</taxon>
        <taxon>Bacillus cereus group</taxon>
    </lineage>
</organism>
<evidence type="ECO:0000313" key="12">
    <source>
        <dbReference type="Proteomes" id="UP000029389"/>
    </source>
</evidence>
<accession>A0A090ZGX5</accession>
<dbReference type="NCBIfam" id="TIGR00796">
    <property type="entry name" value="livcs"/>
    <property type="match status" value="1"/>
</dbReference>
<reference evidence="11 13" key="2">
    <citation type="submission" date="2018-08" db="EMBL/GenBank/DDBJ databases">
        <title>Bacillus clarus sp. nov. strain PS00077A.</title>
        <authorList>
            <person name="Mendez Acevedo M."/>
            <person name="Carroll L."/>
            <person name="Mukherjee M."/>
            <person name="Wiedmann M."/>
            <person name="Kovac J."/>
        </authorList>
    </citation>
    <scope>NUCLEOTIDE SEQUENCE [LARGE SCALE GENOMIC DNA]</scope>
    <source>
        <strain evidence="11 13">PS00077A</strain>
    </source>
</reference>
<evidence type="ECO:0000256" key="4">
    <source>
        <dbReference type="ARBA" id="ARBA00022475"/>
    </source>
</evidence>
<reference evidence="10 12" key="1">
    <citation type="submission" date="2014-04" db="EMBL/GenBank/DDBJ databases">
        <authorList>
            <person name="Bishop-Lilly K.A."/>
            <person name="Broomall S.M."/>
            <person name="Chain P.S."/>
            <person name="Chertkov O."/>
            <person name="Coyne S.R."/>
            <person name="Daligault H.E."/>
            <person name="Davenport K.W."/>
            <person name="Erkkila T."/>
            <person name="Frey K.G."/>
            <person name="Gibbons H.S."/>
            <person name="Gu W."/>
            <person name="Jaissle J."/>
            <person name="Johnson S.L."/>
            <person name="Koroleva G.I."/>
            <person name="Ladner J.T."/>
            <person name="Lo C.-C."/>
            <person name="Minogue T.D."/>
            <person name="Munk C."/>
            <person name="Palacios G.F."/>
            <person name="Redden C.L."/>
            <person name="Rosenzweig C.N."/>
            <person name="Scholz M.B."/>
            <person name="Teshima H."/>
            <person name="Xu Y."/>
        </authorList>
    </citation>
    <scope>NUCLEOTIDE SEQUENCE [LARGE SCALE GENOMIC DNA]</scope>
    <source>
        <strain evidence="10 12">BHP</strain>
    </source>
</reference>
<feature type="transmembrane region" description="Helical" evidence="9">
    <location>
        <begin position="319"/>
        <end position="335"/>
    </location>
</feature>
<evidence type="ECO:0000256" key="3">
    <source>
        <dbReference type="ARBA" id="ARBA00022448"/>
    </source>
</evidence>
<dbReference type="GO" id="GO:0015190">
    <property type="term" value="F:L-leucine transmembrane transporter activity"/>
    <property type="evidence" value="ECO:0007669"/>
    <property type="project" value="TreeGrafter"/>
</dbReference>
<evidence type="ECO:0000313" key="10">
    <source>
        <dbReference type="EMBL" id="KFN03496.1"/>
    </source>
</evidence>
<feature type="transmembrane region" description="Helical" evidence="9">
    <location>
        <begin position="406"/>
        <end position="432"/>
    </location>
</feature>
<keyword evidence="6 9" id="KW-0029">Amino-acid transport</keyword>
<feature type="transmembrane region" description="Helical" evidence="9">
    <location>
        <begin position="77"/>
        <end position="98"/>
    </location>
</feature>
<dbReference type="EMBL" id="QVOD01000017">
    <property type="protein sequence ID" value="RFT66165.1"/>
    <property type="molecule type" value="Genomic_DNA"/>
</dbReference>
<evidence type="ECO:0000313" key="13">
    <source>
        <dbReference type="Proteomes" id="UP000264294"/>
    </source>
</evidence>
<dbReference type="AlphaFoldDB" id="A0A090ZGX5"/>
<keyword evidence="5 9" id="KW-0812">Transmembrane</keyword>
<dbReference type="PATRIC" id="fig|1405.8.peg.1757"/>
<gene>
    <name evidence="10" type="primary">brnQ</name>
    <name evidence="11" type="ORF">D0U04_15510</name>
    <name evidence="10" type="ORF">DJ93_1569</name>
</gene>